<dbReference type="Proteomes" id="UP000006643">
    <property type="component" value="Unassembled WGS sequence"/>
</dbReference>
<dbReference type="AlphaFoldDB" id="D0NM83"/>
<evidence type="ECO:0000313" key="1">
    <source>
        <dbReference type="EMBL" id="EEY60804.1"/>
    </source>
</evidence>
<gene>
    <name evidence="1" type="ORF">PITG_13541</name>
</gene>
<proteinExistence type="predicted"/>
<name>D0NM83_PHYIT</name>
<dbReference type="HOGENOM" id="CLU_2241869_0_0_1"/>
<keyword evidence="2" id="KW-1185">Reference proteome</keyword>
<dbReference type="RefSeq" id="XP_002899750.1">
    <property type="nucleotide sequence ID" value="XM_002899704.1"/>
</dbReference>
<reference evidence="2" key="1">
    <citation type="journal article" date="2009" name="Nature">
        <title>Genome sequence and analysis of the Irish potato famine pathogen Phytophthora infestans.</title>
        <authorList>
            <consortium name="The Broad Institute Genome Sequencing Platform"/>
            <person name="Haas B.J."/>
            <person name="Kamoun S."/>
            <person name="Zody M.C."/>
            <person name="Jiang R.H."/>
            <person name="Handsaker R.E."/>
            <person name="Cano L.M."/>
            <person name="Grabherr M."/>
            <person name="Kodira C.D."/>
            <person name="Raffaele S."/>
            <person name="Torto-Alalibo T."/>
            <person name="Bozkurt T.O."/>
            <person name="Ah-Fong A.M."/>
            <person name="Alvarado L."/>
            <person name="Anderson V.L."/>
            <person name="Armstrong M.R."/>
            <person name="Avrova A."/>
            <person name="Baxter L."/>
            <person name="Beynon J."/>
            <person name="Boevink P.C."/>
            <person name="Bollmann S.R."/>
            <person name="Bos J.I."/>
            <person name="Bulone V."/>
            <person name="Cai G."/>
            <person name="Cakir C."/>
            <person name="Carrington J.C."/>
            <person name="Chawner M."/>
            <person name="Conti L."/>
            <person name="Costanzo S."/>
            <person name="Ewan R."/>
            <person name="Fahlgren N."/>
            <person name="Fischbach M.A."/>
            <person name="Fugelstad J."/>
            <person name="Gilroy E.M."/>
            <person name="Gnerre S."/>
            <person name="Green P.J."/>
            <person name="Grenville-Briggs L.J."/>
            <person name="Griffith J."/>
            <person name="Grunwald N.J."/>
            <person name="Horn K."/>
            <person name="Horner N.R."/>
            <person name="Hu C.H."/>
            <person name="Huitema E."/>
            <person name="Jeong D.H."/>
            <person name="Jones A.M."/>
            <person name="Jones J.D."/>
            <person name="Jones R.W."/>
            <person name="Karlsson E.K."/>
            <person name="Kunjeti S.G."/>
            <person name="Lamour K."/>
            <person name="Liu Z."/>
            <person name="Ma L."/>
            <person name="Maclean D."/>
            <person name="Chibucos M.C."/>
            <person name="McDonald H."/>
            <person name="McWalters J."/>
            <person name="Meijer H.J."/>
            <person name="Morgan W."/>
            <person name="Morris P.F."/>
            <person name="Munro C.A."/>
            <person name="O'Neill K."/>
            <person name="Ospina-Giraldo M."/>
            <person name="Pinzon A."/>
            <person name="Pritchard L."/>
            <person name="Ramsahoye B."/>
            <person name="Ren Q."/>
            <person name="Restrepo S."/>
            <person name="Roy S."/>
            <person name="Sadanandom A."/>
            <person name="Savidor A."/>
            <person name="Schornack S."/>
            <person name="Schwartz D.C."/>
            <person name="Schumann U.D."/>
            <person name="Schwessinger B."/>
            <person name="Seyer L."/>
            <person name="Sharpe T."/>
            <person name="Silvar C."/>
            <person name="Song J."/>
            <person name="Studholme D.J."/>
            <person name="Sykes S."/>
            <person name="Thines M."/>
            <person name="van de Vondervoort P.J."/>
            <person name="Phuntumart V."/>
            <person name="Wawra S."/>
            <person name="Weide R."/>
            <person name="Win J."/>
            <person name="Young C."/>
            <person name="Zhou S."/>
            <person name="Fry W."/>
            <person name="Meyers B.C."/>
            <person name="van West P."/>
            <person name="Ristaino J."/>
            <person name="Govers F."/>
            <person name="Birch P.R."/>
            <person name="Whisson S.C."/>
            <person name="Judelson H.S."/>
            <person name="Nusbaum C."/>
        </authorList>
    </citation>
    <scope>NUCLEOTIDE SEQUENCE [LARGE SCALE GENOMIC DNA]</scope>
    <source>
        <strain evidence="2">T30-4</strain>
    </source>
</reference>
<sequence length="105" mass="11682">MEENEEGRCRERALVFEVKFPASSGSWRLANAVASFAQDRPTQHMKGATADSVNITDGISPNTSTWLGDTSMLRLEYKILPLLVLHTIRYLELFMLVGHATLDSG</sequence>
<dbReference type="VEuPathDB" id="FungiDB:PITG_13541"/>
<evidence type="ECO:0000313" key="2">
    <source>
        <dbReference type="Proteomes" id="UP000006643"/>
    </source>
</evidence>
<dbReference type="InParanoid" id="D0NM83"/>
<dbReference type="EMBL" id="DS028146">
    <property type="protein sequence ID" value="EEY60804.1"/>
    <property type="molecule type" value="Genomic_DNA"/>
</dbReference>
<dbReference type="KEGG" id="pif:PITG_13541"/>
<accession>D0NM83</accession>
<dbReference type="GeneID" id="9462105"/>
<organism evidence="1 2">
    <name type="scientific">Phytophthora infestans (strain T30-4)</name>
    <name type="common">Potato late blight agent</name>
    <dbReference type="NCBI Taxonomy" id="403677"/>
    <lineage>
        <taxon>Eukaryota</taxon>
        <taxon>Sar</taxon>
        <taxon>Stramenopiles</taxon>
        <taxon>Oomycota</taxon>
        <taxon>Peronosporomycetes</taxon>
        <taxon>Peronosporales</taxon>
        <taxon>Peronosporaceae</taxon>
        <taxon>Phytophthora</taxon>
    </lineage>
</organism>
<protein>
    <submittedName>
        <fullName evidence="1">Uncharacterized protein</fullName>
    </submittedName>
</protein>